<accession>A0ABN9XA04</accession>
<evidence type="ECO:0000313" key="2">
    <source>
        <dbReference type="Proteomes" id="UP001189429"/>
    </source>
</evidence>
<evidence type="ECO:0008006" key="3">
    <source>
        <dbReference type="Google" id="ProtNLM"/>
    </source>
</evidence>
<name>A0ABN9XA04_9DINO</name>
<proteinExistence type="predicted"/>
<dbReference type="EMBL" id="CAUYUJ010020076">
    <property type="protein sequence ID" value="CAK0895693.1"/>
    <property type="molecule type" value="Genomic_DNA"/>
</dbReference>
<dbReference type="Proteomes" id="UP001189429">
    <property type="component" value="Unassembled WGS sequence"/>
</dbReference>
<comment type="caution">
    <text evidence="1">The sequence shown here is derived from an EMBL/GenBank/DDBJ whole genome shotgun (WGS) entry which is preliminary data.</text>
</comment>
<reference evidence="1" key="1">
    <citation type="submission" date="2023-10" db="EMBL/GenBank/DDBJ databases">
        <authorList>
            <person name="Chen Y."/>
            <person name="Shah S."/>
            <person name="Dougan E. K."/>
            <person name="Thang M."/>
            <person name="Chan C."/>
        </authorList>
    </citation>
    <scope>NUCLEOTIDE SEQUENCE [LARGE SCALE GENOMIC DNA]</scope>
</reference>
<keyword evidence="2" id="KW-1185">Reference proteome</keyword>
<sequence length="158" mass="17344">MPEAGSLASRVSRQSEHVYETRGRFVAMAVLQDDAICSHIATEAKMASKSNLVEIINVTTDVESTGKPGWGAVDAACGLIVVGIDTYEKWANHYKEQRDITLQTVPRHEKYRFGNDHACAAADGSFTPACWGITSAPFSLAWSRAPFHFSRPRPSSWS</sequence>
<protein>
    <recommendedName>
        <fullName evidence="3">Subtilisin</fullName>
    </recommendedName>
</protein>
<organism evidence="1 2">
    <name type="scientific">Prorocentrum cordatum</name>
    <dbReference type="NCBI Taxonomy" id="2364126"/>
    <lineage>
        <taxon>Eukaryota</taxon>
        <taxon>Sar</taxon>
        <taxon>Alveolata</taxon>
        <taxon>Dinophyceae</taxon>
        <taxon>Prorocentrales</taxon>
        <taxon>Prorocentraceae</taxon>
        <taxon>Prorocentrum</taxon>
    </lineage>
</organism>
<evidence type="ECO:0000313" key="1">
    <source>
        <dbReference type="EMBL" id="CAK0895693.1"/>
    </source>
</evidence>
<gene>
    <name evidence="1" type="ORF">PCOR1329_LOCUS74372</name>
</gene>